<protein>
    <recommendedName>
        <fullName evidence="1">Rhodanese domain-containing protein</fullName>
    </recommendedName>
</protein>
<feature type="domain" description="Rhodanese" evidence="1">
    <location>
        <begin position="103"/>
        <end position="188"/>
    </location>
</feature>
<dbReference type="GO" id="GO:0004792">
    <property type="term" value="F:thiosulfate-cyanide sulfurtransferase activity"/>
    <property type="evidence" value="ECO:0007669"/>
    <property type="project" value="InterPro"/>
</dbReference>
<dbReference type="PANTHER" id="PTHR43031">
    <property type="entry name" value="FAD-DEPENDENT OXIDOREDUCTASE"/>
    <property type="match status" value="1"/>
</dbReference>
<dbReference type="InterPro" id="IPR036868">
    <property type="entry name" value="TusA-like_sf"/>
</dbReference>
<dbReference type="PROSITE" id="PS01148">
    <property type="entry name" value="UPF0033"/>
    <property type="match status" value="1"/>
</dbReference>
<dbReference type="Pfam" id="PF00581">
    <property type="entry name" value="Rhodanese"/>
    <property type="match status" value="1"/>
</dbReference>
<dbReference type="InterPro" id="IPR036873">
    <property type="entry name" value="Rhodanese-like_dom_sf"/>
</dbReference>
<dbReference type="InterPro" id="IPR001763">
    <property type="entry name" value="Rhodanese-like_dom"/>
</dbReference>
<dbReference type="EMBL" id="RHHR01000049">
    <property type="protein sequence ID" value="RNB67791.1"/>
    <property type="molecule type" value="Genomic_DNA"/>
</dbReference>
<comment type="caution">
    <text evidence="2">The sequence shown here is derived from an EMBL/GenBank/DDBJ whole genome shotgun (WGS) entry which is preliminary data.</text>
</comment>
<reference evidence="2 3" key="1">
    <citation type="submission" date="2018-10" db="EMBL/GenBank/DDBJ databases">
        <title>Phylogenomics of Brevibacillus.</title>
        <authorList>
            <person name="Dunlap C."/>
        </authorList>
    </citation>
    <scope>NUCLEOTIDE SEQUENCE [LARGE SCALE GENOMIC DNA]</scope>
    <source>
        <strain evidence="2 3">JCM 12215</strain>
    </source>
</reference>
<dbReference type="CDD" id="cd00291">
    <property type="entry name" value="SirA_YedF_YeeD"/>
    <property type="match status" value="1"/>
</dbReference>
<dbReference type="Proteomes" id="UP000282028">
    <property type="component" value="Unassembled WGS sequence"/>
</dbReference>
<accession>A0A3M8BWH0</accession>
<dbReference type="InterPro" id="IPR050229">
    <property type="entry name" value="GlpE_sulfurtransferase"/>
</dbReference>
<evidence type="ECO:0000259" key="1">
    <source>
        <dbReference type="PROSITE" id="PS50206"/>
    </source>
</evidence>
<name>A0A3M8BWH0_9BACL</name>
<dbReference type="Pfam" id="PF01206">
    <property type="entry name" value="TusA"/>
    <property type="match status" value="1"/>
</dbReference>
<sequence>MNFSVDKVLDCKGLACPMPIVKTKKAIEEIAPGQVLEMQATDKGSVADIQGWAKNTGHEYLGTVQEGDLYKHYLRKANPQASQENAAFAQTITNAELLKKMEAQEKVVIVDVREADEFASGHIPGAIAIPYGELTGRLAELNQDEELYIVCRTGNRSDMACKLLAEKGFSKLINVLPGMSGWSGPVQSGE</sequence>
<dbReference type="Gene3D" id="3.40.250.10">
    <property type="entry name" value="Rhodanese-like domain"/>
    <property type="match status" value="1"/>
</dbReference>
<dbReference type="PROSITE" id="PS00380">
    <property type="entry name" value="RHODANESE_1"/>
    <property type="match status" value="1"/>
</dbReference>
<dbReference type="SUPFAM" id="SSF64307">
    <property type="entry name" value="SirA-like"/>
    <property type="match status" value="1"/>
</dbReference>
<evidence type="ECO:0000313" key="2">
    <source>
        <dbReference type="EMBL" id="RNB67791.1"/>
    </source>
</evidence>
<proteinExistence type="predicted"/>
<keyword evidence="3" id="KW-1185">Reference proteome</keyword>
<organism evidence="2 3">
    <name type="scientific">Brevibacillus invocatus</name>
    <dbReference type="NCBI Taxonomy" id="173959"/>
    <lineage>
        <taxon>Bacteria</taxon>
        <taxon>Bacillati</taxon>
        <taxon>Bacillota</taxon>
        <taxon>Bacilli</taxon>
        <taxon>Bacillales</taxon>
        <taxon>Paenibacillaceae</taxon>
        <taxon>Brevibacillus</taxon>
    </lineage>
</organism>
<dbReference type="AlphaFoldDB" id="A0A3M8BWH0"/>
<dbReference type="InterPro" id="IPR001307">
    <property type="entry name" value="Thiosulphate_STrfase_CS"/>
</dbReference>
<evidence type="ECO:0000313" key="3">
    <source>
        <dbReference type="Proteomes" id="UP000282028"/>
    </source>
</evidence>
<dbReference type="PROSITE" id="PS50206">
    <property type="entry name" value="RHODANESE_3"/>
    <property type="match status" value="1"/>
</dbReference>
<dbReference type="Gene3D" id="3.30.110.40">
    <property type="entry name" value="TusA-like domain"/>
    <property type="match status" value="1"/>
</dbReference>
<dbReference type="SUPFAM" id="SSF52821">
    <property type="entry name" value="Rhodanese/Cell cycle control phosphatase"/>
    <property type="match status" value="1"/>
</dbReference>
<gene>
    <name evidence="2" type="ORF">EDM52_21750</name>
</gene>
<dbReference type="CDD" id="cd00158">
    <property type="entry name" value="RHOD"/>
    <property type="match status" value="1"/>
</dbReference>
<dbReference type="InterPro" id="IPR001455">
    <property type="entry name" value="TusA-like"/>
</dbReference>
<dbReference type="OrthoDB" id="9800872at2"/>
<dbReference type="RefSeq" id="WP_122911031.1">
    <property type="nucleotide sequence ID" value="NZ_CBCSBE010000017.1"/>
</dbReference>
<dbReference type="SMART" id="SM00450">
    <property type="entry name" value="RHOD"/>
    <property type="match status" value="1"/>
</dbReference>
<dbReference type="PANTHER" id="PTHR43031:SF17">
    <property type="entry name" value="SULFURTRANSFERASE YTWF-RELATED"/>
    <property type="match status" value="1"/>
</dbReference>